<feature type="transmembrane region" description="Helical" evidence="1">
    <location>
        <begin position="384"/>
        <end position="406"/>
    </location>
</feature>
<feature type="transmembrane region" description="Helical" evidence="1">
    <location>
        <begin position="152"/>
        <end position="174"/>
    </location>
</feature>
<accession>A0ABD5EG50</accession>
<feature type="transmembrane region" description="Helical" evidence="1">
    <location>
        <begin position="485"/>
        <end position="502"/>
    </location>
</feature>
<keyword evidence="1" id="KW-1133">Transmembrane helix</keyword>
<proteinExistence type="predicted"/>
<name>A0ABD5EG50_9ACTN</name>
<evidence type="ECO:0000256" key="1">
    <source>
        <dbReference type="SAM" id="Phobius"/>
    </source>
</evidence>
<evidence type="ECO:0000313" key="2">
    <source>
        <dbReference type="EMBL" id="MDT0433652.1"/>
    </source>
</evidence>
<protein>
    <recommendedName>
        <fullName evidence="4">Integral membrane protein</fullName>
    </recommendedName>
</protein>
<gene>
    <name evidence="2" type="ORF">RM877_03045</name>
</gene>
<dbReference type="AlphaFoldDB" id="A0ABD5EG50"/>
<feature type="transmembrane region" description="Helical" evidence="1">
    <location>
        <begin position="195"/>
        <end position="219"/>
    </location>
</feature>
<evidence type="ECO:0000313" key="3">
    <source>
        <dbReference type="Proteomes" id="UP001183535"/>
    </source>
</evidence>
<feature type="transmembrane region" description="Helical" evidence="1">
    <location>
        <begin position="126"/>
        <end position="146"/>
    </location>
</feature>
<dbReference type="Proteomes" id="UP001183535">
    <property type="component" value="Unassembled WGS sequence"/>
</dbReference>
<keyword evidence="1" id="KW-0812">Transmembrane</keyword>
<organism evidence="2 3">
    <name type="scientific">Streptomyces doudnae</name>
    <dbReference type="NCBI Taxonomy" id="3075536"/>
    <lineage>
        <taxon>Bacteria</taxon>
        <taxon>Bacillati</taxon>
        <taxon>Actinomycetota</taxon>
        <taxon>Actinomycetes</taxon>
        <taxon>Kitasatosporales</taxon>
        <taxon>Streptomycetaceae</taxon>
        <taxon>Streptomyces</taxon>
    </lineage>
</organism>
<keyword evidence="1" id="KW-0472">Membrane</keyword>
<dbReference type="EMBL" id="JAVRES010000001">
    <property type="protein sequence ID" value="MDT0433652.1"/>
    <property type="molecule type" value="Genomic_DNA"/>
</dbReference>
<feature type="transmembrane region" description="Helical" evidence="1">
    <location>
        <begin position="459"/>
        <end position="479"/>
    </location>
</feature>
<dbReference type="RefSeq" id="WP_093835450.1">
    <property type="nucleotide sequence ID" value="NZ_JAVRES010000001.1"/>
</dbReference>
<feature type="transmembrane region" description="Helical" evidence="1">
    <location>
        <begin position="100"/>
        <end position="119"/>
    </location>
</feature>
<feature type="transmembrane region" description="Helical" evidence="1">
    <location>
        <begin position="239"/>
        <end position="266"/>
    </location>
</feature>
<comment type="caution">
    <text evidence="2">The sequence shown here is derived from an EMBL/GenBank/DDBJ whole genome shotgun (WGS) entry which is preliminary data.</text>
</comment>
<keyword evidence="3" id="KW-1185">Reference proteome</keyword>
<evidence type="ECO:0008006" key="4">
    <source>
        <dbReference type="Google" id="ProtNLM"/>
    </source>
</evidence>
<sequence>MSVTRPNEPHTPDRAYARARDRRAWYLRLAEEQPIVATGCPESDCDPGPVHAHDVYCRSHDRLLPFSTSAPSRTRWFVINLLRAAVCGTFTLCAQTSSPLPVTLLAVVTGAVVLGLPLRHYPVGRAAAVGLWALTWVVYALAALTGTHGHRIIGTVVLAAVTLAWLGWTGAKVMERADDGRSRRARRPQVPDRSAGRAAGVIASGLAAVPAALVLSLLLARGPSDWLLRLPAVRGWLLVAAAGGLAGALLTALLAGAVDGWGLVALRTRQLRVPGRPAVLRWKAVDRRWHGSPPRTFGGRVQALVLELRHQSVTAALRCAAFAVNILRLTGHHAAQAAVRLANLVFRQTVVLLRRARTALLCAGQLLGRAARMLATTAPHGGRVILLPTAALALATCLVPPLAWQITVYLTRGGPVRLGLALLCALACMLLWTAGWAAFTGEPFARTRDSALHSASNTLPRLVLLTTVGGWVLGLPGTFGHGRIHVGWLTLTLTALILVFLVRTRPDRKPASDA</sequence>
<feature type="transmembrane region" description="Helical" evidence="1">
    <location>
        <begin position="418"/>
        <end position="439"/>
    </location>
</feature>
<feature type="transmembrane region" description="Helical" evidence="1">
    <location>
        <begin position="76"/>
        <end position="94"/>
    </location>
</feature>
<reference evidence="3" key="1">
    <citation type="submission" date="2023-07" db="EMBL/GenBank/DDBJ databases">
        <title>30 novel species of actinomycetes from the DSMZ collection.</title>
        <authorList>
            <person name="Nouioui I."/>
        </authorList>
    </citation>
    <scope>NUCLEOTIDE SEQUENCE [LARGE SCALE GENOMIC DNA]</scope>
    <source>
        <strain evidence="3">DSM 41981</strain>
    </source>
</reference>